<name>A0A843TYF8_COLES</name>
<proteinExistence type="predicted"/>
<organism evidence="1 2">
    <name type="scientific">Colocasia esculenta</name>
    <name type="common">Wild taro</name>
    <name type="synonym">Arum esculentum</name>
    <dbReference type="NCBI Taxonomy" id="4460"/>
    <lineage>
        <taxon>Eukaryota</taxon>
        <taxon>Viridiplantae</taxon>
        <taxon>Streptophyta</taxon>
        <taxon>Embryophyta</taxon>
        <taxon>Tracheophyta</taxon>
        <taxon>Spermatophyta</taxon>
        <taxon>Magnoliopsida</taxon>
        <taxon>Liliopsida</taxon>
        <taxon>Araceae</taxon>
        <taxon>Aroideae</taxon>
        <taxon>Colocasieae</taxon>
        <taxon>Colocasia</taxon>
    </lineage>
</organism>
<dbReference type="PANTHER" id="PTHR33144">
    <property type="entry name" value="OS10G0409366 PROTEIN-RELATED"/>
    <property type="match status" value="1"/>
</dbReference>
<comment type="caution">
    <text evidence="1">The sequence shown here is derived from an EMBL/GenBank/DDBJ whole genome shotgun (WGS) entry which is preliminary data.</text>
</comment>
<accession>A0A843TYF8</accession>
<dbReference type="AlphaFoldDB" id="A0A843TYF8"/>
<evidence type="ECO:0000313" key="2">
    <source>
        <dbReference type="Proteomes" id="UP000652761"/>
    </source>
</evidence>
<dbReference type="Pfam" id="PF03004">
    <property type="entry name" value="Transposase_24"/>
    <property type="match status" value="1"/>
</dbReference>
<dbReference type="EMBL" id="NMUH01000281">
    <property type="protein sequence ID" value="MQL76125.1"/>
    <property type="molecule type" value="Genomic_DNA"/>
</dbReference>
<dbReference type="Proteomes" id="UP000652761">
    <property type="component" value="Unassembled WGS sequence"/>
</dbReference>
<dbReference type="OrthoDB" id="772075at2759"/>
<dbReference type="InterPro" id="IPR004252">
    <property type="entry name" value="Probable_transposase_24"/>
</dbReference>
<sequence>MKMRGPTLVASIHGMDNEKWIIVDINEVGQPIGEGGHKLKNFLGTIARLSDKLPIDVPTWRAMPTVQKDDVWEYVLKKFDVPSYFREWVMKDLDQKWRSWKYTLRYKYFNPSLKPNQQVTPTDARVDQEQWKKAIQTWTLTDWKKHSEINKRNKSLYKYYHCAGTKSFVDIRLEEFKTNGSTLDRGDLFLKTRVKKNGLPVNEDTATVIEKFQNVKLTQLSSSKSSFASISMLGRKVKLCDMYRRPIAGGIVMAEEMSKIVMGKKLGEEYLVISVLIEYDPDAPLFVRDRDREKIKDVVGSHIIWLRDFVHLEEET</sequence>
<gene>
    <name evidence="1" type="ORF">Taro_008498</name>
</gene>
<protein>
    <submittedName>
        <fullName evidence="1">Uncharacterized protein</fullName>
    </submittedName>
</protein>
<reference evidence="1" key="1">
    <citation type="submission" date="2017-07" db="EMBL/GenBank/DDBJ databases">
        <title>Taro Niue Genome Assembly and Annotation.</title>
        <authorList>
            <person name="Atibalentja N."/>
            <person name="Keating K."/>
            <person name="Fields C.J."/>
        </authorList>
    </citation>
    <scope>NUCLEOTIDE SEQUENCE</scope>
    <source>
        <strain evidence="1">Niue_2</strain>
        <tissue evidence="1">Leaf</tissue>
    </source>
</reference>
<keyword evidence="2" id="KW-1185">Reference proteome</keyword>
<evidence type="ECO:0000313" key="1">
    <source>
        <dbReference type="EMBL" id="MQL76125.1"/>
    </source>
</evidence>
<dbReference type="PANTHER" id="PTHR33144:SF45">
    <property type="entry name" value="TRANSPOSASE TNP1_EN_SPM-LIKE DOMAIN-CONTAINING PROTEIN"/>
    <property type="match status" value="1"/>
</dbReference>